<comment type="caution">
    <text evidence="11">The sequence shown here is derived from an EMBL/GenBank/DDBJ whole genome shotgun (WGS) entry which is preliminary data.</text>
</comment>
<dbReference type="InterPro" id="IPR009010">
    <property type="entry name" value="Asp_de-COase-like_dom_sf"/>
</dbReference>
<dbReference type="InterPro" id="IPR006963">
    <property type="entry name" value="Mopterin_OxRdtase_4Fe-4S_dom"/>
</dbReference>
<dbReference type="Pfam" id="PF00384">
    <property type="entry name" value="Molybdopterin"/>
    <property type="match status" value="1"/>
</dbReference>
<evidence type="ECO:0000256" key="6">
    <source>
        <dbReference type="ARBA" id="ARBA00023004"/>
    </source>
</evidence>
<dbReference type="PROSITE" id="PS51085">
    <property type="entry name" value="2FE2S_FER_2"/>
    <property type="match status" value="1"/>
</dbReference>
<dbReference type="GO" id="GO:0022904">
    <property type="term" value="P:respiratory electron transport chain"/>
    <property type="evidence" value="ECO:0007669"/>
    <property type="project" value="TreeGrafter"/>
</dbReference>
<dbReference type="NCBIfam" id="TIGR01591">
    <property type="entry name" value="Fdh-alpha"/>
    <property type="match status" value="1"/>
</dbReference>
<dbReference type="GO" id="GO:0051539">
    <property type="term" value="F:4 iron, 4 sulfur cluster binding"/>
    <property type="evidence" value="ECO:0007669"/>
    <property type="project" value="UniProtKB-KW"/>
</dbReference>
<evidence type="ECO:0000256" key="2">
    <source>
        <dbReference type="ARBA" id="ARBA00022485"/>
    </source>
</evidence>
<dbReference type="GO" id="GO:0008863">
    <property type="term" value="F:formate dehydrogenase (NAD+) activity"/>
    <property type="evidence" value="ECO:0007669"/>
    <property type="project" value="InterPro"/>
</dbReference>
<dbReference type="Gene3D" id="2.20.25.90">
    <property type="entry name" value="ADC-like domains"/>
    <property type="match status" value="1"/>
</dbReference>
<dbReference type="InterPro" id="IPR050123">
    <property type="entry name" value="Prok_molybdopt-oxidoreductase"/>
</dbReference>
<dbReference type="InterPro" id="IPR001041">
    <property type="entry name" value="2Fe-2S_ferredoxin-type"/>
</dbReference>
<dbReference type="PIRSF" id="PIRSF036643">
    <property type="entry name" value="FDH_alpha"/>
    <property type="match status" value="1"/>
</dbReference>
<dbReference type="SUPFAM" id="SSF53706">
    <property type="entry name" value="Formate dehydrogenase/DMSO reductase, domains 1-3"/>
    <property type="match status" value="1"/>
</dbReference>
<protein>
    <submittedName>
        <fullName evidence="11">Formate dehydrogenase subunit alpha</fullName>
    </submittedName>
</protein>
<dbReference type="SUPFAM" id="SSF50692">
    <property type="entry name" value="ADC-like"/>
    <property type="match status" value="1"/>
</dbReference>
<evidence type="ECO:0000256" key="7">
    <source>
        <dbReference type="ARBA" id="ARBA00023014"/>
    </source>
</evidence>
<dbReference type="InterPro" id="IPR017900">
    <property type="entry name" value="4Fe4S_Fe_S_CS"/>
</dbReference>
<feature type="domain" description="4Fe-4S ferredoxin-type" evidence="9">
    <location>
        <begin position="150"/>
        <end position="179"/>
    </location>
</feature>
<dbReference type="CDD" id="cd00207">
    <property type="entry name" value="fer2"/>
    <property type="match status" value="1"/>
</dbReference>
<dbReference type="PANTHER" id="PTHR43105">
    <property type="entry name" value="RESPIRATORY NITRATE REDUCTASE"/>
    <property type="match status" value="1"/>
</dbReference>
<evidence type="ECO:0000313" key="11">
    <source>
        <dbReference type="EMBL" id="RVU46364.1"/>
    </source>
</evidence>
<keyword evidence="6" id="KW-0408">Iron</keyword>
<dbReference type="InterPro" id="IPR006478">
    <property type="entry name" value="Formate_DH_asu"/>
</dbReference>
<dbReference type="CDD" id="cd02790">
    <property type="entry name" value="MopB_CT_Formate-Dh_H"/>
    <property type="match status" value="1"/>
</dbReference>
<dbReference type="Proteomes" id="UP000285575">
    <property type="component" value="Unassembled WGS sequence"/>
</dbReference>
<dbReference type="GO" id="GO:0003954">
    <property type="term" value="F:NADH dehydrogenase activity"/>
    <property type="evidence" value="ECO:0007669"/>
    <property type="project" value="TreeGrafter"/>
</dbReference>
<comment type="similarity">
    <text evidence="1">In the C-terminal section; belongs to the prokaryotic molybdopterin-containing oxidoreductase family.</text>
</comment>
<dbReference type="GO" id="GO:0046872">
    <property type="term" value="F:metal ion binding"/>
    <property type="evidence" value="ECO:0007669"/>
    <property type="project" value="UniProtKB-KW"/>
</dbReference>
<dbReference type="PANTHER" id="PTHR43105:SF14">
    <property type="entry name" value="FORMATE DEHYDROGENASE H"/>
    <property type="match status" value="1"/>
</dbReference>
<dbReference type="InterPro" id="IPR006655">
    <property type="entry name" value="Mopterin_OxRdtase_prok_CS"/>
</dbReference>
<dbReference type="InterPro" id="IPR041924">
    <property type="entry name" value="Formate_Dh-H_N"/>
</dbReference>
<dbReference type="GO" id="GO:0043546">
    <property type="term" value="F:molybdopterin cofactor binding"/>
    <property type="evidence" value="ECO:0007669"/>
    <property type="project" value="InterPro"/>
</dbReference>
<gene>
    <name evidence="11" type="ORF">EOE66_11025</name>
</gene>
<dbReference type="InterPro" id="IPR006657">
    <property type="entry name" value="MoPterin_dinucl-bd_dom"/>
</dbReference>
<dbReference type="InterPro" id="IPR054351">
    <property type="entry name" value="NADH_UbQ_OxRdtase_ferredoxin"/>
</dbReference>
<evidence type="ECO:0000256" key="4">
    <source>
        <dbReference type="ARBA" id="ARBA00022737"/>
    </source>
</evidence>
<dbReference type="Pfam" id="PF01568">
    <property type="entry name" value="Molydop_binding"/>
    <property type="match status" value="1"/>
</dbReference>
<evidence type="ECO:0000256" key="1">
    <source>
        <dbReference type="ARBA" id="ARBA00007023"/>
    </source>
</evidence>
<keyword evidence="7" id="KW-0411">Iron-sulfur</keyword>
<dbReference type="RefSeq" id="WP_128228727.1">
    <property type="nucleotide sequence ID" value="NZ_SACR01000003.1"/>
</dbReference>
<dbReference type="Pfam" id="PF04879">
    <property type="entry name" value="Molybdop_Fe4S4"/>
    <property type="match status" value="1"/>
</dbReference>
<dbReference type="InterPro" id="IPR041925">
    <property type="entry name" value="CT_Formate-Dh_H"/>
</dbReference>
<dbReference type="Gene3D" id="3.10.20.740">
    <property type="match status" value="1"/>
</dbReference>
<dbReference type="FunFam" id="3.30.70.20:FF:000035">
    <property type="entry name" value="Iron hydrogenase 1"/>
    <property type="match status" value="1"/>
</dbReference>
<feature type="domain" description="2Fe-2S ferredoxin-type" evidence="8">
    <location>
        <begin position="15"/>
        <end position="93"/>
    </location>
</feature>
<dbReference type="OrthoDB" id="9810782at2"/>
<feature type="domain" description="4Fe-4S ferredoxin-type" evidence="9">
    <location>
        <begin position="193"/>
        <end position="222"/>
    </location>
</feature>
<dbReference type="InterPro" id="IPR006656">
    <property type="entry name" value="Mopterin_OxRdtase"/>
</dbReference>
<evidence type="ECO:0000256" key="5">
    <source>
        <dbReference type="ARBA" id="ARBA00023002"/>
    </source>
</evidence>
<dbReference type="PROSITE" id="PS51669">
    <property type="entry name" value="4FE4S_MOW_BIS_MGD"/>
    <property type="match status" value="1"/>
</dbReference>
<dbReference type="Gene3D" id="3.40.228.10">
    <property type="entry name" value="Dimethylsulfoxide Reductase, domain 2"/>
    <property type="match status" value="1"/>
</dbReference>
<dbReference type="InterPro" id="IPR036010">
    <property type="entry name" value="2Fe-2S_ferredoxin-like_sf"/>
</dbReference>
<dbReference type="PROSITE" id="PS00490">
    <property type="entry name" value="MOLYBDOPTERIN_PROK_2"/>
    <property type="match status" value="1"/>
</dbReference>
<name>A0A437RHX7_9BURK</name>
<dbReference type="GO" id="GO:0015942">
    <property type="term" value="P:formate metabolic process"/>
    <property type="evidence" value="ECO:0007669"/>
    <property type="project" value="InterPro"/>
</dbReference>
<sequence length="959" mass="101729">MNAFSRESESALSAPTVPVQIDGRQVLARPGQTLWALAKELGIQVPHLCHREGQAPEGNCRACVVEVQGERTLAASCCRVATPGLVVQTASPRAQSAQRLVLELLLADAPAAPHKADNELLAWAQKLGVAGSRFTPKPAAERPRSDTSHPAIAVNLDACIQCTRCVRACRDEQVNEVIGLAHRGAAAQIVFDMGDALGSSSCVGCGECVQACPTGALAPAGGVALQAADRVVDSLCPYCGVGCQVSYHVKDDQILHVEGRGGPANEGRLCVKGRYGFDYARHPQRLTVPLIRRADAPKDPRAATDPASARAQFREASWEEALALAGGTLRHLRNTHGPRALAGFGSAKGSNEEAYLFQKLVRLGFGSNNVDHCTRLCHASSVAALLEGIGSGAVSNPVMDVMQAEVVIVIGANPVVNHPVAATWIKNAVKQGTQLVVMDPRRSELCRHAAHHLAFRPDTDVALLNSLMHVIVEEGLTDTRFIAERTEGFEAFAENLRGFSPEAMAAVTGIAPETVRTVARLYAKSRGSMILWGMGVSQHVHGTDNARCLIALALMTGQIGRPGTGLHPLRGQNNVQGASDAGLIPMMYPDYHPVGDPAARAAAAALWGVAPEALDAEKGLTVVEVMRAAEAGRLKGLYVMGENPAMSDPDATHAREAMAQLDMLVVQDLFLTETACLADVVLPASAFAEKTGSFTNTDRLVQLGRRALGLPGQARQDLWILTAMAGHLGLDWRAYGATPTDCDAAAGRVFDEMRQLMPTLQGLSWARLQREGAVTYPCTDAQAPGERVVFTDHFPRPGGKALFVPAQLIPADERPDAEYPQVLITGRQLEHWHTGSMTRRSGVLDALEPDPVALLHPQDLAALGVVPGGLVTLQSRRGEVSLYARADEGTPPGAVFVAFCWFEAAINRLTNPALDPVAEIPEFKYCAVRLRAGGVAPVQGSFGGGQGRLQAPVPAGASV</sequence>
<dbReference type="PROSITE" id="PS00198">
    <property type="entry name" value="4FE4S_FER_1"/>
    <property type="match status" value="1"/>
</dbReference>
<dbReference type="FunFam" id="3.40.228.10:FF:000002">
    <property type="entry name" value="Formate dehydrogenase subunit alpha"/>
    <property type="match status" value="1"/>
</dbReference>
<keyword evidence="5" id="KW-0560">Oxidoreductase</keyword>
<dbReference type="EMBL" id="SACR01000003">
    <property type="protein sequence ID" value="RVU46364.1"/>
    <property type="molecule type" value="Genomic_DNA"/>
</dbReference>
<dbReference type="Pfam" id="PF13510">
    <property type="entry name" value="Fer2_4"/>
    <property type="match status" value="1"/>
</dbReference>
<accession>A0A437RHX7</accession>
<dbReference type="SUPFAM" id="SSF54862">
    <property type="entry name" value="4Fe-4S ferredoxins"/>
    <property type="match status" value="1"/>
</dbReference>
<evidence type="ECO:0000259" key="10">
    <source>
        <dbReference type="PROSITE" id="PS51669"/>
    </source>
</evidence>
<dbReference type="SMART" id="SM00926">
    <property type="entry name" value="Molybdop_Fe4S4"/>
    <property type="match status" value="1"/>
</dbReference>
<evidence type="ECO:0000313" key="12">
    <source>
        <dbReference type="Proteomes" id="UP000285575"/>
    </source>
</evidence>
<organism evidence="11 12">
    <name type="scientific">Rubrivivax rivuli</name>
    <dbReference type="NCBI Taxonomy" id="1862385"/>
    <lineage>
        <taxon>Bacteria</taxon>
        <taxon>Pseudomonadati</taxon>
        <taxon>Pseudomonadota</taxon>
        <taxon>Betaproteobacteria</taxon>
        <taxon>Burkholderiales</taxon>
        <taxon>Sphaerotilaceae</taxon>
        <taxon>Rubrivivax</taxon>
    </lineage>
</organism>
<reference evidence="11 12" key="1">
    <citation type="submission" date="2019-01" db="EMBL/GenBank/DDBJ databases">
        <authorList>
            <person name="Chen W.-M."/>
        </authorList>
    </citation>
    <scope>NUCLEOTIDE SEQUENCE [LARGE SCALE GENOMIC DNA]</scope>
    <source>
        <strain evidence="11 12">KYPY4</strain>
    </source>
</reference>
<evidence type="ECO:0000259" key="8">
    <source>
        <dbReference type="PROSITE" id="PS51085"/>
    </source>
</evidence>
<dbReference type="GO" id="GO:1990204">
    <property type="term" value="C:oxidoreductase complex"/>
    <property type="evidence" value="ECO:0007669"/>
    <property type="project" value="UniProtKB-ARBA"/>
</dbReference>
<evidence type="ECO:0000259" key="9">
    <source>
        <dbReference type="PROSITE" id="PS51379"/>
    </source>
</evidence>
<dbReference type="AlphaFoldDB" id="A0A437RHX7"/>
<feature type="domain" description="4Fe-4S Mo/W bis-MGD-type" evidence="10">
    <location>
        <begin position="229"/>
        <end position="284"/>
    </location>
</feature>
<keyword evidence="3" id="KW-0479">Metal-binding</keyword>
<dbReference type="Gene3D" id="3.30.70.20">
    <property type="match status" value="1"/>
</dbReference>
<dbReference type="GO" id="GO:0016020">
    <property type="term" value="C:membrane"/>
    <property type="evidence" value="ECO:0007669"/>
    <property type="project" value="TreeGrafter"/>
</dbReference>
<dbReference type="Gene3D" id="2.40.40.20">
    <property type="match status" value="1"/>
</dbReference>
<dbReference type="Gene3D" id="3.40.50.740">
    <property type="match status" value="1"/>
</dbReference>
<proteinExistence type="inferred from homology"/>
<evidence type="ECO:0000256" key="3">
    <source>
        <dbReference type="ARBA" id="ARBA00022723"/>
    </source>
</evidence>
<keyword evidence="12" id="KW-1185">Reference proteome</keyword>
<dbReference type="Pfam" id="PF22117">
    <property type="entry name" value="Fer4_Nqo3"/>
    <property type="match status" value="1"/>
</dbReference>
<dbReference type="InterPro" id="IPR017896">
    <property type="entry name" value="4Fe4S_Fe-S-bd"/>
</dbReference>
<keyword evidence="4" id="KW-0677">Repeat</keyword>
<dbReference type="SUPFAM" id="SSF54292">
    <property type="entry name" value="2Fe-2S ferredoxin-like"/>
    <property type="match status" value="1"/>
</dbReference>
<keyword evidence="2" id="KW-0004">4Fe-4S</keyword>
<dbReference type="CDD" id="cd02753">
    <property type="entry name" value="MopB_Formate-Dh-H"/>
    <property type="match status" value="1"/>
</dbReference>
<dbReference type="PROSITE" id="PS51379">
    <property type="entry name" value="4FE4S_FER_2"/>
    <property type="match status" value="2"/>
</dbReference>